<dbReference type="Gene3D" id="1.10.238.10">
    <property type="entry name" value="EF-hand"/>
    <property type="match status" value="1"/>
</dbReference>
<protein>
    <recommendedName>
        <fullName evidence="3">EF-hand domain-containing protein</fullName>
    </recommendedName>
</protein>
<dbReference type="PROSITE" id="PS50222">
    <property type="entry name" value="EF_HAND_2"/>
    <property type="match status" value="1"/>
</dbReference>
<dbReference type="InterPro" id="IPR002048">
    <property type="entry name" value="EF_hand_dom"/>
</dbReference>
<evidence type="ECO:0000313" key="4">
    <source>
        <dbReference type="EMBL" id="CAE0299350.1"/>
    </source>
</evidence>
<keyword evidence="1" id="KW-0106">Calcium</keyword>
<gene>
    <name evidence="4" type="ORF">SELO1098_LOCUS28204</name>
</gene>
<feature type="domain" description="EF-hand" evidence="3">
    <location>
        <begin position="66"/>
        <end position="101"/>
    </location>
</feature>
<dbReference type="GO" id="GO:0005509">
    <property type="term" value="F:calcium ion binding"/>
    <property type="evidence" value="ECO:0007669"/>
    <property type="project" value="InterPro"/>
</dbReference>
<feature type="region of interest" description="Disordered" evidence="2">
    <location>
        <begin position="130"/>
        <end position="153"/>
    </location>
</feature>
<evidence type="ECO:0000256" key="2">
    <source>
        <dbReference type="SAM" id="MobiDB-lite"/>
    </source>
</evidence>
<reference evidence="4" key="1">
    <citation type="submission" date="2021-01" db="EMBL/GenBank/DDBJ databases">
        <authorList>
            <person name="Corre E."/>
            <person name="Pelletier E."/>
            <person name="Niang G."/>
            <person name="Scheremetjew M."/>
            <person name="Finn R."/>
            <person name="Kale V."/>
            <person name="Holt S."/>
            <person name="Cochrane G."/>
            <person name="Meng A."/>
            <person name="Brown T."/>
            <person name="Cohen L."/>
        </authorList>
    </citation>
    <scope>NUCLEOTIDE SEQUENCE</scope>
    <source>
        <strain evidence="4">CCAP 955/1</strain>
    </source>
</reference>
<dbReference type="InterPro" id="IPR018247">
    <property type="entry name" value="EF_Hand_1_Ca_BS"/>
</dbReference>
<evidence type="ECO:0000259" key="3">
    <source>
        <dbReference type="PROSITE" id="PS50222"/>
    </source>
</evidence>
<evidence type="ECO:0000256" key="1">
    <source>
        <dbReference type="ARBA" id="ARBA00022837"/>
    </source>
</evidence>
<dbReference type="PROSITE" id="PS00018">
    <property type="entry name" value="EF_HAND_1"/>
    <property type="match status" value="1"/>
</dbReference>
<organism evidence="4">
    <name type="scientific">Spumella elongata</name>
    <dbReference type="NCBI Taxonomy" id="89044"/>
    <lineage>
        <taxon>Eukaryota</taxon>
        <taxon>Sar</taxon>
        <taxon>Stramenopiles</taxon>
        <taxon>Ochrophyta</taxon>
        <taxon>Chrysophyceae</taxon>
        <taxon>Chromulinales</taxon>
        <taxon>Chromulinaceae</taxon>
        <taxon>Spumella</taxon>
    </lineage>
</organism>
<dbReference type="AlphaFoldDB" id="A0A7S3MEM1"/>
<dbReference type="InterPro" id="IPR011992">
    <property type="entry name" value="EF-hand-dom_pair"/>
</dbReference>
<sequence length="153" mass="17265">MGCCFSVLGALALGDVYYFRQKARAKHQLSPAAKAKVDELWNRMDKSGHASVVTRADATEFFGKRFGKLSVEAMFSQVDVDHDGQMQKPEWDAFWVHVKRCSYTDEAIVEEVSTMLLGGAWINWKDGRHPGHPKKAASSQSSFKVPSWPTWRD</sequence>
<name>A0A7S3MEM1_9STRA</name>
<accession>A0A7S3MEM1</accession>
<dbReference type="EMBL" id="HBIC01054853">
    <property type="protein sequence ID" value="CAE0299350.1"/>
    <property type="molecule type" value="Transcribed_RNA"/>
</dbReference>
<proteinExistence type="predicted"/>
<dbReference type="SUPFAM" id="SSF47473">
    <property type="entry name" value="EF-hand"/>
    <property type="match status" value="1"/>
</dbReference>